<name>A0A1H6MD62_9FLAO</name>
<dbReference type="PROSITE" id="PS51257">
    <property type="entry name" value="PROKAR_LIPOPROTEIN"/>
    <property type="match status" value="1"/>
</dbReference>
<organism evidence="1 2">
    <name type="scientific">Paenimyroides marinum</name>
    <dbReference type="NCBI Taxonomy" id="1159016"/>
    <lineage>
        <taxon>Bacteria</taxon>
        <taxon>Pseudomonadati</taxon>
        <taxon>Bacteroidota</taxon>
        <taxon>Flavobacteriia</taxon>
        <taxon>Flavobacteriales</taxon>
        <taxon>Flavobacteriaceae</taxon>
        <taxon>Paenimyroides</taxon>
    </lineage>
</organism>
<proteinExistence type="predicted"/>
<evidence type="ECO:0000313" key="2">
    <source>
        <dbReference type="Proteomes" id="UP000199634"/>
    </source>
</evidence>
<dbReference type="Proteomes" id="UP000199634">
    <property type="component" value="Unassembled WGS sequence"/>
</dbReference>
<accession>A0A1H6MD62</accession>
<dbReference type="OrthoDB" id="799987at2"/>
<reference evidence="1 2" key="1">
    <citation type="submission" date="2016-10" db="EMBL/GenBank/DDBJ databases">
        <authorList>
            <person name="de Groot N.N."/>
        </authorList>
    </citation>
    <scope>NUCLEOTIDE SEQUENCE [LARGE SCALE GENOMIC DNA]</scope>
    <source>
        <strain evidence="1 2">CGMCC 1.10825</strain>
    </source>
</reference>
<dbReference type="AlphaFoldDB" id="A0A1H6MD62"/>
<evidence type="ECO:0000313" key="1">
    <source>
        <dbReference type="EMBL" id="SEH96928.1"/>
    </source>
</evidence>
<protein>
    <submittedName>
        <fullName evidence="1">Uncharacterized protein</fullName>
    </submittedName>
</protein>
<gene>
    <name evidence="1" type="ORF">SAMN02927937_02453</name>
</gene>
<keyword evidence="2" id="KW-1185">Reference proteome</keyword>
<sequence length="158" mass="18980">MNKELYWVKILNYYTNKGIFSNGLTLPFLIGCSYINSKKQNVFSISEIISDFTRYEMPITLMKCPQINEYIFNIMDSESLKHKSFYREINNIYTTDNSLNEIKNTNELKLFFEDRYRSLNILNENRFSRDNNTPNKWREFDSKEENTIKEILFQGSQK</sequence>
<dbReference type="EMBL" id="FNXE01000043">
    <property type="protein sequence ID" value="SEH96928.1"/>
    <property type="molecule type" value="Genomic_DNA"/>
</dbReference>
<dbReference type="RefSeq" id="WP_091101469.1">
    <property type="nucleotide sequence ID" value="NZ_FNXE01000043.1"/>
</dbReference>